<name>A0AAW0RAY4_9PEZI</name>
<keyword evidence="4 7" id="KW-0479">Metal-binding</keyword>
<keyword evidence="5 7" id="KW-0408">Iron</keyword>
<evidence type="ECO:0000256" key="5">
    <source>
        <dbReference type="ARBA" id="ARBA00023004"/>
    </source>
</evidence>
<keyword evidence="9" id="KW-0472">Membrane</keyword>
<organism evidence="10 11">
    <name type="scientific">Apiospora kogelbergensis</name>
    <dbReference type="NCBI Taxonomy" id="1337665"/>
    <lineage>
        <taxon>Eukaryota</taxon>
        <taxon>Fungi</taxon>
        <taxon>Dikarya</taxon>
        <taxon>Ascomycota</taxon>
        <taxon>Pezizomycotina</taxon>
        <taxon>Sordariomycetes</taxon>
        <taxon>Xylariomycetidae</taxon>
        <taxon>Amphisphaeriales</taxon>
        <taxon>Apiosporaceae</taxon>
        <taxon>Apiospora</taxon>
    </lineage>
</organism>
<evidence type="ECO:0000256" key="8">
    <source>
        <dbReference type="RuleBase" id="RU000461"/>
    </source>
</evidence>
<evidence type="ECO:0000313" key="10">
    <source>
        <dbReference type="EMBL" id="KAK8131988.1"/>
    </source>
</evidence>
<evidence type="ECO:0000256" key="6">
    <source>
        <dbReference type="ARBA" id="ARBA00023033"/>
    </source>
</evidence>
<gene>
    <name evidence="10" type="ORF">PG999_000161</name>
</gene>
<dbReference type="PRINTS" id="PR00465">
    <property type="entry name" value="EP450IV"/>
</dbReference>
<dbReference type="EMBL" id="JAQQWP010000001">
    <property type="protein sequence ID" value="KAK8131988.1"/>
    <property type="molecule type" value="Genomic_DNA"/>
</dbReference>
<evidence type="ECO:0000256" key="4">
    <source>
        <dbReference type="ARBA" id="ARBA00022723"/>
    </source>
</evidence>
<keyword evidence="3 7" id="KW-0349">Heme</keyword>
<proteinExistence type="inferred from homology"/>
<dbReference type="GO" id="GO:0008395">
    <property type="term" value="F:steroid hydroxylase activity"/>
    <property type="evidence" value="ECO:0007669"/>
    <property type="project" value="TreeGrafter"/>
</dbReference>
<dbReference type="CDD" id="cd11040">
    <property type="entry name" value="CYP7_CYP8-like"/>
    <property type="match status" value="1"/>
</dbReference>
<dbReference type="InterPro" id="IPR017972">
    <property type="entry name" value="Cyt_P450_CS"/>
</dbReference>
<keyword evidence="8" id="KW-0560">Oxidoreductase</keyword>
<comment type="cofactor">
    <cofactor evidence="1 7">
        <name>heme</name>
        <dbReference type="ChEBI" id="CHEBI:30413"/>
    </cofactor>
</comment>
<evidence type="ECO:0000256" key="9">
    <source>
        <dbReference type="SAM" id="Phobius"/>
    </source>
</evidence>
<dbReference type="InterPro" id="IPR050529">
    <property type="entry name" value="CYP450_sterol_14alpha_dmase"/>
</dbReference>
<keyword evidence="6 8" id="KW-0503">Monooxygenase</keyword>
<dbReference type="AlphaFoldDB" id="A0AAW0RAY4"/>
<feature type="transmembrane region" description="Helical" evidence="9">
    <location>
        <begin position="20"/>
        <end position="38"/>
    </location>
</feature>
<dbReference type="InterPro" id="IPR036396">
    <property type="entry name" value="Cyt_P450_sf"/>
</dbReference>
<evidence type="ECO:0000256" key="7">
    <source>
        <dbReference type="PIRSR" id="PIRSR602403-1"/>
    </source>
</evidence>
<dbReference type="InterPro" id="IPR001128">
    <property type="entry name" value="Cyt_P450"/>
</dbReference>
<evidence type="ECO:0000256" key="3">
    <source>
        <dbReference type="ARBA" id="ARBA00022617"/>
    </source>
</evidence>
<dbReference type="Proteomes" id="UP001392437">
    <property type="component" value="Unassembled WGS sequence"/>
</dbReference>
<dbReference type="GO" id="GO:0020037">
    <property type="term" value="F:heme binding"/>
    <property type="evidence" value="ECO:0007669"/>
    <property type="project" value="InterPro"/>
</dbReference>
<dbReference type="GO" id="GO:0005506">
    <property type="term" value="F:iron ion binding"/>
    <property type="evidence" value="ECO:0007669"/>
    <property type="project" value="InterPro"/>
</dbReference>
<dbReference type="GO" id="GO:0016705">
    <property type="term" value="F:oxidoreductase activity, acting on paired donors, with incorporation or reduction of molecular oxygen"/>
    <property type="evidence" value="ECO:0007669"/>
    <property type="project" value="InterPro"/>
</dbReference>
<dbReference type="PANTHER" id="PTHR24304:SF2">
    <property type="entry name" value="24-HYDROXYCHOLESTEROL 7-ALPHA-HYDROXYLASE"/>
    <property type="match status" value="1"/>
</dbReference>
<evidence type="ECO:0000256" key="1">
    <source>
        <dbReference type="ARBA" id="ARBA00001971"/>
    </source>
</evidence>
<protein>
    <submittedName>
        <fullName evidence="10">Cytochrome P450 oxidoreductase</fullName>
    </submittedName>
</protein>
<dbReference type="SUPFAM" id="SSF48264">
    <property type="entry name" value="Cytochrome P450"/>
    <property type="match status" value="1"/>
</dbReference>
<comment type="similarity">
    <text evidence="2 8">Belongs to the cytochrome P450 family.</text>
</comment>
<keyword evidence="9" id="KW-1133">Transmembrane helix</keyword>
<reference evidence="10 11" key="1">
    <citation type="submission" date="2023-01" db="EMBL/GenBank/DDBJ databases">
        <title>Analysis of 21 Apiospora genomes using comparative genomics revels a genus with tremendous synthesis potential of carbohydrate active enzymes and secondary metabolites.</title>
        <authorList>
            <person name="Sorensen T."/>
        </authorList>
    </citation>
    <scope>NUCLEOTIDE SEQUENCE [LARGE SCALE GENOMIC DNA]</scope>
    <source>
        <strain evidence="10 11">CBS 117206</strain>
    </source>
</reference>
<evidence type="ECO:0000256" key="2">
    <source>
        <dbReference type="ARBA" id="ARBA00010617"/>
    </source>
</evidence>
<sequence length="532" mass="59125">MMFSSLVAPSVVVEAIQNSRIAIGLGFCLLALLCWRIWRFHIIPKLYPEEPPEFPYWIPVLGSAISFFKDSHGTLTHARLLFGDTRKPFAVNVAGQKLYVLTSPSDVSAAYKNTDALTFDVFVRDVMVSFGASQSAVDKMWLLPESSESNSPAQVPNPKGLSLAKLVHDMHKKQLHPGAEMDILSDRFITLISKSLTWPNIAGSYVVESKPHKKLVSLKGWCSTVLLEAATDAFFGDAFLKMAPNLLNDFFDFDDNSWMLMYRYPRVLARNMYQSKQNAIDYLTAYLDLSLEDRPGAAWFVTTMEEEQRALGIQSRDIATLLMMVYWVVNSNTYKLCFWILSHLLHDPALLSTLAEETSSAIAADGNVDMRCLLDDCPRINAVYDEVLRLTNSSSSIRHVTADAVIGGCTLRRGNNVLIPYRQLHFNEAVFGPTAGSFDPERFLKDKSLARSPSYRPFGGGSTYCPGRFIARQEVVAFVAVVLNRYDIKLATGAGTKFPALEELKPCLGVMGPVDGEDIMVQVGQKAANKVS</sequence>
<dbReference type="PANTHER" id="PTHR24304">
    <property type="entry name" value="CYTOCHROME P450 FAMILY 7"/>
    <property type="match status" value="1"/>
</dbReference>
<keyword evidence="11" id="KW-1185">Reference proteome</keyword>
<feature type="binding site" description="axial binding residue" evidence="7">
    <location>
        <position position="465"/>
    </location>
    <ligand>
        <name>heme</name>
        <dbReference type="ChEBI" id="CHEBI:30413"/>
    </ligand>
    <ligandPart>
        <name>Fe</name>
        <dbReference type="ChEBI" id="CHEBI:18248"/>
    </ligandPart>
</feature>
<dbReference type="Gene3D" id="1.10.630.10">
    <property type="entry name" value="Cytochrome P450"/>
    <property type="match status" value="1"/>
</dbReference>
<dbReference type="Pfam" id="PF00067">
    <property type="entry name" value="p450"/>
    <property type="match status" value="1"/>
</dbReference>
<dbReference type="InterPro" id="IPR002403">
    <property type="entry name" value="Cyt_P450_E_grp-IV"/>
</dbReference>
<dbReference type="PROSITE" id="PS00086">
    <property type="entry name" value="CYTOCHROME_P450"/>
    <property type="match status" value="1"/>
</dbReference>
<comment type="caution">
    <text evidence="10">The sequence shown here is derived from an EMBL/GenBank/DDBJ whole genome shotgun (WGS) entry which is preliminary data.</text>
</comment>
<keyword evidence="9" id="KW-0812">Transmembrane</keyword>
<evidence type="ECO:0000313" key="11">
    <source>
        <dbReference type="Proteomes" id="UP001392437"/>
    </source>
</evidence>
<accession>A0AAW0RAY4</accession>